<dbReference type="EMBL" id="CAMPGE010028312">
    <property type="protein sequence ID" value="CAI2385849.1"/>
    <property type="molecule type" value="Genomic_DNA"/>
</dbReference>
<feature type="compositionally biased region" description="Polar residues" evidence="1">
    <location>
        <begin position="222"/>
        <end position="237"/>
    </location>
</feature>
<sequence>MLKFLNFNLIFSLSKVVLSHYIGNKELLNDSEDEVSIATSEVLSEADQDLLGSPSKPLEQSSKILPQSMVKKSSTLKVKENQSAAQLHPDVDGGYQISPQHSKTDFKPDDKEMIGILHGEIDSLKNMMNQKDNLLEKMNDVFKEKDYIINELKSQLHTSSFEAKNLTNKKEFRYIKKRFQPSPERNDSETQSDRSLHSLAYLIQKTKKENSLRVKKEIPSDQALSDSNTDTLSGSSTTSIVGKCYDKSWKPGYNYEPEYNSDGSDAFSREGDFNNLTQHEDMTHKSNQGASNEQNSSYHYNTKEPTVDIGSVSKTQSQAKRRSGSKPGQYVHKSVSQDEQATRKTTFSIKELEKKREWIKKMKKSLNESKQHNLNGISPNGSQKEPKGLREKKEFKTQKITNNNQSMNIEFNPTNPQLMHKGQAYFQRLQKTAAPSKDARRIGYDYLNLKKFNGDGKYPHSRVSRSTVINSKTKETAVSNHLESLNKNHYDIPVQEEYHQNVKFVASSPKNQNCAKRSARDLSTGVQRFSNEYSLINSKEEVYTQKGRSYRRSKLPQIIAIDPKKYRSKLRNIESKTNTGLNLTNKEKKAILKKRKQKIYEDCVPKTLAPYNSTEKDFRNGVNNLNLLGNGSFVGDNKQTYYLQSKEIELNLGKFSQKLKHREKKSLGYNDLSVDHALKMGHPPSQGAVPANRSLALKDSYGRISSNDGKIFPPLARYRL</sequence>
<feature type="region of interest" description="Disordered" evidence="1">
    <location>
        <begin position="283"/>
        <end position="348"/>
    </location>
</feature>
<keyword evidence="4" id="KW-1185">Reference proteome</keyword>
<gene>
    <name evidence="3" type="ORF">ECRASSUSDP1_LOCUS27439</name>
</gene>
<feature type="compositionally biased region" description="Polar residues" evidence="1">
    <location>
        <begin position="372"/>
        <end position="383"/>
    </location>
</feature>
<feature type="signal peptide" evidence="2">
    <location>
        <begin position="1"/>
        <end position="19"/>
    </location>
</feature>
<evidence type="ECO:0000256" key="1">
    <source>
        <dbReference type="SAM" id="MobiDB-lite"/>
    </source>
</evidence>
<reference evidence="3" key="1">
    <citation type="submission" date="2023-07" db="EMBL/GenBank/DDBJ databases">
        <authorList>
            <consortium name="AG Swart"/>
            <person name="Singh M."/>
            <person name="Singh A."/>
            <person name="Seah K."/>
            <person name="Emmerich C."/>
        </authorList>
    </citation>
    <scope>NUCLEOTIDE SEQUENCE</scope>
    <source>
        <strain evidence="3">DP1</strain>
    </source>
</reference>
<feature type="compositionally biased region" description="Basic and acidic residues" evidence="1">
    <location>
        <begin position="210"/>
        <end position="219"/>
    </location>
</feature>
<keyword evidence="2" id="KW-0732">Signal</keyword>
<protein>
    <submittedName>
        <fullName evidence="3">Uncharacterized protein</fullName>
    </submittedName>
</protein>
<feature type="chain" id="PRO_5042090112" evidence="2">
    <location>
        <begin position="20"/>
        <end position="720"/>
    </location>
</feature>
<evidence type="ECO:0000313" key="3">
    <source>
        <dbReference type="EMBL" id="CAI2385849.1"/>
    </source>
</evidence>
<dbReference type="Proteomes" id="UP001295684">
    <property type="component" value="Unassembled WGS sequence"/>
</dbReference>
<organism evidence="3 4">
    <name type="scientific">Euplotes crassus</name>
    <dbReference type="NCBI Taxonomy" id="5936"/>
    <lineage>
        <taxon>Eukaryota</taxon>
        <taxon>Sar</taxon>
        <taxon>Alveolata</taxon>
        <taxon>Ciliophora</taxon>
        <taxon>Intramacronucleata</taxon>
        <taxon>Spirotrichea</taxon>
        <taxon>Hypotrichia</taxon>
        <taxon>Euplotida</taxon>
        <taxon>Euplotidae</taxon>
        <taxon>Moneuplotes</taxon>
    </lineage>
</organism>
<name>A0AAD2D955_EUPCR</name>
<feature type="region of interest" description="Disordered" evidence="1">
    <location>
        <begin position="368"/>
        <end position="390"/>
    </location>
</feature>
<feature type="region of interest" description="Disordered" evidence="1">
    <location>
        <begin position="89"/>
        <end position="109"/>
    </location>
</feature>
<feature type="compositionally biased region" description="Polar residues" evidence="1">
    <location>
        <begin position="337"/>
        <end position="348"/>
    </location>
</feature>
<dbReference type="AlphaFoldDB" id="A0AAD2D955"/>
<accession>A0AAD2D955</accession>
<proteinExistence type="predicted"/>
<evidence type="ECO:0000256" key="2">
    <source>
        <dbReference type="SAM" id="SignalP"/>
    </source>
</evidence>
<evidence type="ECO:0000313" key="4">
    <source>
        <dbReference type="Proteomes" id="UP001295684"/>
    </source>
</evidence>
<feature type="region of interest" description="Disordered" evidence="1">
    <location>
        <begin position="210"/>
        <end position="237"/>
    </location>
</feature>
<comment type="caution">
    <text evidence="3">The sequence shown here is derived from an EMBL/GenBank/DDBJ whole genome shotgun (WGS) entry which is preliminary data.</text>
</comment>
<feature type="compositionally biased region" description="Polar residues" evidence="1">
    <location>
        <begin position="285"/>
        <end position="300"/>
    </location>
</feature>